<proteinExistence type="inferred from homology"/>
<comment type="subcellular location">
    <subcellularLocation>
        <location evidence="1">Nucleus envelope</location>
    </subcellularLocation>
    <subcellularLocation>
        <location evidence="4">Nucleus</location>
        <location evidence="4">Nuclear pore complex</location>
    </subcellularLocation>
</comment>
<dbReference type="InterPro" id="IPR007231">
    <property type="entry name" value="Nucleoporin_int_Nup93/Nic96"/>
</dbReference>
<comment type="similarity">
    <text evidence="2 4">Belongs to the nucleoporin interacting component (NIC) family.</text>
</comment>
<evidence type="ECO:0000256" key="2">
    <source>
        <dbReference type="ARBA" id="ARBA00010186"/>
    </source>
</evidence>
<dbReference type="GO" id="GO:0017056">
    <property type="term" value="F:structural constituent of nuclear pore"/>
    <property type="evidence" value="ECO:0000318"/>
    <property type="project" value="GO_Central"/>
</dbReference>
<name>A0A2K3CQ27_CHLRE</name>
<gene>
    <name evidence="6" type="ORF">CHLRE_17g717800v5</name>
</gene>
<feature type="coiled-coil region" evidence="5">
    <location>
        <begin position="426"/>
        <end position="453"/>
    </location>
</feature>
<dbReference type="GO" id="GO:0005643">
    <property type="term" value="C:nuclear pore"/>
    <property type="evidence" value="ECO:0000318"/>
    <property type="project" value="GO_Central"/>
</dbReference>
<dbReference type="PANTHER" id="PTHR11225:SF4">
    <property type="entry name" value="NUCLEAR PORE COMPLEX PROTEIN NUP93"/>
    <property type="match status" value="1"/>
</dbReference>
<keyword evidence="4" id="KW-0472">Membrane</keyword>
<protein>
    <recommendedName>
        <fullName evidence="4">Nuclear pore protein</fullName>
    </recommendedName>
</protein>
<evidence type="ECO:0000256" key="3">
    <source>
        <dbReference type="ARBA" id="ARBA00023242"/>
    </source>
</evidence>
<dbReference type="KEGG" id="cre:CHLRE_17g717800v5"/>
<keyword evidence="5" id="KW-0175">Coiled coil</keyword>
<dbReference type="GO" id="GO:0016973">
    <property type="term" value="P:poly(A)+ mRNA export from nucleus"/>
    <property type="evidence" value="ECO:0000318"/>
    <property type="project" value="GO_Central"/>
</dbReference>
<keyword evidence="4" id="KW-0813">Transport</keyword>
<accession>A0A2K3CQ27</accession>
<dbReference type="RefSeq" id="XP_042914655.1">
    <property type="nucleotide sequence ID" value="XM_043072196.1"/>
</dbReference>
<evidence type="ECO:0000256" key="4">
    <source>
        <dbReference type="RuleBase" id="RU364035"/>
    </source>
</evidence>
<organism evidence="6 7">
    <name type="scientific">Chlamydomonas reinhardtii</name>
    <name type="common">Chlamydomonas smithii</name>
    <dbReference type="NCBI Taxonomy" id="3055"/>
    <lineage>
        <taxon>Eukaryota</taxon>
        <taxon>Viridiplantae</taxon>
        <taxon>Chlorophyta</taxon>
        <taxon>core chlorophytes</taxon>
        <taxon>Chlorophyceae</taxon>
        <taxon>CS clade</taxon>
        <taxon>Chlamydomonadales</taxon>
        <taxon>Chlamydomonadaceae</taxon>
        <taxon>Chlamydomonas</taxon>
    </lineage>
</organism>
<dbReference type="ExpressionAtlas" id="A0A2K3CQ27">
    <property type="expression patterns" value="baseline"/>
</dbReference>
<evidence type="ECO:0000256" key="5">
    <source>
        <dbReference type="SAM" id="Coils"/>
    </source>
</evidence>
<dbReference type="Pfam" id="PF04097">
    <property type="entry name" value="Nic96"/>
    <property type="match status" value="2"/>
</dbReference>
<dbReference type="OMA" id="LLMCGQF"/>
<dbReference type="Gramene" id="PNW70387">
    <property type="protein sequence ID" value="PNW70387"/>
    <property type="gene ID" value="CHLRE_17g717800v5"/>
</dbReference>
<keyword evidence="4" id="KW-0811">Translocation</keyword>
<evidence type="ECO:0000256" key="1">
    <source>
        <dbReference type="ARBA" id="ARBA00004259"/>
    </source>
</evidence>
<keyword evidence="4" id="KW-0509">mRNA transport</keyword>
<dbReference type="Proteomes" id="UP000006906">
    <property type="component" value="Chromosome 17"/>
</dbReference>
<dbReference type="AlphaFoldDB" id="A0A2K3CQ27"/>
<keyword evidence="7" id="KW-1185">Reference proteome</keyword>
<keyword evidence="4" id="KW-0653">Protein transport</keyword>
<keyword evidence="4" id="KW-0906">Nuclear pore complex</keyword>
<dbReference type="STRING" id="3055.A0A2K3CQ27"/>
<dbReference type="InParanoid" id="A0A2K3CQ27"/>
<sequence length="952" mass="97799">MATADWNSLLQQSNDLVGQEYNNVPRVERTLPQLQQYADALRSRTNRFRGPAEHAAATRLLAQQGLDATRLTTEVVALEIVPTIEDVFHADTGNVEEYLQQVEEATLLAAIQEAQQESVASFESYMESCMARDWAANKRQLFGLIAPNNLVGAGPGGGGLGGGLGGGPQPLIGRTAGGGLSFGAPALRLSPKEAAYVEVVKRMATQAAAATGAGGGGASGSGVDVVRDFLKACKDNEDKAPGQDTHISSVWALLADVLAEAKQRGLAPSAPAGGAAGGGVAGGSGRYVEALAAGARKHLERGFKSHVRSTISRYKLAAERGADPDYLREVQAYVQVKFRDRGALDFAAPGGAGMDTSWIQLFYALRSGDDAAARRAADRCGELLLAAGGGGGLGGMGGGGLFGAGRAGLGGSSVRPLVDEWLGGGCRLSERSAQALSREAERLLRDKNGLRHSPKAPYQALVCALLAGDARSMDALGGVLQALQLPPILSTIEDFMWAKLAVVAGSSGGGAAGGGAAAGAAAAASGGVVAGVQPYSLADLQADINRWPPQYYSKQSREPLLYVTVLVLSLQLGAALRFLWRDDTAKPYRLDAVHMGLALQAEGALAALGAVSDASAASSNSASTSSAAAAASADVATMALAYGRKFLAAGDAATALYYYWLAAGARGGGLAVKGALLRELLAGGRDFGTLLGGGGAGARGALHALVPDPEERRRLFEGVAYECQMCAQPEEAVELYLAADRPTAALSLINSQMSAAIAAAADEAAAAAPGGGAMSPAPGSAPAADRLERIARSGRAAAERLTGVRLAPGAPPPAAAAPSAAVAADPAARRELEAFWQLGVIRDLLVAARRGRHDQALQRLSELPFIPTERSRLDLCVRMSTQLHPAIAERLQDIISTAADSIAARRQQVGREAAAGLAGELAVITAYANSMAGARLPQAVYRKLAEAQVFMS</sequence>
<dbReference type="PANTHER" id="PTHR11225">
    <property type="entry name" value="NUCLEAR PORE COMPLEX PROTEIN NUP93 NUCLEOPORIN NUP93 DEAD EYE PROTEIN"/>
    <property type="match status" value="1"/>
</dbReference>
<dbReference type="GeneID" id="5729287"/>
<dbReference type="OrthoDB" id="543004at2759"/>
<reference evidence="6 7" key="1">
    <citation type="journal article" date="2007" name="Science">
        <title>The Chlamydomonas genome reveals the evolution of key animal and plant functions.</title>
        <authorList>
            <person name="Merchant S.S."/>
            <person name="Prochnik S.E."/>
            <person name="Vallon O."/>
            <person name="Harris E.H."/>
            <person name="Karpowicz S.J."/>
            <person name="Witman G.B."/>
            <person name="Terry A."/>
            <person name="Salamov A."/>
            <person name="Fritz-Laylin L.K."/>
            <person name="Marechal-Drouard L."/>
            <person name="Marshall W.F."/>
            <person name="Qu L.H."/>
            <person name="Nelson D.R."/>
            <person name="Sanderfoot A.A."/>
            <person name="Spalding M.H."/>
            <person name="Kapitonov V.V."/>
            <person name="Ren Q."/>
            <person name="Ferris P."/>
            <person name="Lindquist E."/>
            <person name="Shapiro H."/>
            <person name="Lucas S.M."/>
            <person name="Grimwood J."/>
            <person name="Schmutz J."/>
            <person name="Cardol P."/>
            <person name="Cerutti H."/>
            <person name="Chanfreau G."/>
            <person name="Chen C.L."/>
            <person name="Cognat V."/>
            <person name="Croft M.T."/>
            <person name="Dent R."/>
            <person name="Dutcher S."/>
            <person name="Fernandez E."/>
            <person name="Fukuzawa H."/>
            <person name="Gonzalez-Ballester D."/>
            <person name="Gonzalez-Halphen D."/>
            <person name="Hallmann A."/>
            <person name="Hanikenne M."/>
            <person name="Hippler M."/>
            <person name="Inwood W."/>
            <person name="Jabbari K."/>
            <person name="Kalanon M."/>
            <person name="Kuras R."/>
            <person name="Lefebvre P.A."/>
            <person name="Lemaire S.D."/>
            <person name="Lobanov A.V."/>
            <person name="Lohr M."/>
            <person name="Manuell A."/>
            <person name="Meier I."/>
            <person name="Mets L."/>
            <person name="Mittag M."/>
            <person name="Mittelmeier T."/>
            <person name="Moroney J.V."/>
            <person name="Moseley J."/>
            <person name="Napoli C."/>
            <person name="Nedelcu A.M."/>
            <person name="Niyogi K."/>
            <person name="Novoselov S.V."/>
            <person name="Paulsen I.T."/>
            <person name="Pazour G."/>
            <person name="Purton S."/>
            <person name="Ral J.P."/>
            <person name="Riano-Pachon D.M."/>
            <person name="Riekhof W."/>
            <person name="Rymarquis L."/>
            <person name="Schroda M."/>
            <person name="Stern D."/>
            <person name="Umen J."/>
            <person name="Willows R."/>
            <person name="Wilson N."/>
            <person name="Zimmer S.L."/>
            <person name="Allmer J."/>
            <person name="Balk J."/>
            <person name="Bisova K."/>
            <person name="Chen C.J."/>
            <person name="Elias M."/>
            <person name="Gendler K."/>
            <person name="Hauser C."/>
            <person name="Lamb M.R."/>
            <person name="Ledford H."/>
            <person name="Long J.C."/>
            <person name="Minagawa J."/>
            <person name="Page M.D."/>
            <person name="Pan J."/>
            <person name="Pootakham W."/>
            <person name="Roje S."/>
            <person name="Rose A."/>
            <person name="Stahlberg E."/>
            <person name="Terauchi A.M."/>
            <person name="Yang P."/>
            <person name="Ball S."/>
            <person name="Bowler C."/>
            <person name="Dieckmann C.L."/>
            <person name="Gladyshev V.N."/>
            <person name="Green P."/>
            <person name="Jorgensen R."/>
            <person name="Mayfield S."/>
            <person name="Mueller-Roeber B."/>
            <person name="Rajamani S."/>
            <person name="Sayre R.T."/>
            <person name="Brokstein P."/>
            <person name="Dubchak I."/>
            <person name="Goodstein D."/>
            <person name="Hornick L."/>
            <person name="Huang Y.W."/>
            <person name="Jhaveri J."/>
            <person name="Luo Y."/>
            <person name="Martinez D."/>
            <person name="Ngau W.C."/>
            <person name="Otillar B."/>
            <person name="Poliakov A."/>
            <person name="Porter A."/>
            <person name="Szajkowski L."/>
            <person name="Werner G."/>
            <person name="Zhou K."/>
            <person name="Grigoriev I.V."/>
            <person name="Rokhsar D.S."/>
            <person name="Grossman A.R."/>
        </authorList>
    </citation>
    <scope>NUCLEOTIDE SEQUENCE [LARGE SCALE GENOMIC DNA]</scope>
    <source>
        <strain evidence="7">CC-503</strain>
    </source>
</reference>
<dbReference type="EMBL" id="CM008978">
    <property type="protein sequence ID" value="PNW70387.1"/>
    <property type="molecule type" value="Genomic_DNA"/>
</dbReference>
<dbReference type="GO" id="GO:0006606">
    <property type="term" value="P:protein import into nucleus"/>
    <property type="evidence" value="ECO:0000318"/>
    <property type="project" value="GO_Central"/>
</dbReference>
<dbReference type="FunCoup" id="A0A2K3CQ27">
    <property type="interactions" value="2327"/>
</dbReference>
<keyword evidence="3 4" id="KW-0539">Nucleus</keyword>
<evidence type="ECO:0000313" key="6">
    <source>
        <dbReference type="EMBL" id="PNW70387.1"/>
    </source>
</evidence>
<evidence type="ECO:0000313" key="7">
    <source>
        <dbReference type="Proteomes" id="UP000006906"/>
    </source>
</evidence>